<dbReference type="EMBL" id="OFSN01000057">
    <property type="protein sequence ID" value="SOY78035.1"/>
    <property type="molecule type" value="Genomic_DNA"/>
</dbReference>
<dbReference type="AlphaFoldDB" id="A0A375CRH6"/>
<accession>A0A375CRH6</accession>
<dbReference type="EMBL" id="OGUU01000034">
    <property type="protein sequence ID" value="SPC25295.1"/>
    <property type="molecule type" value="Genomic_DNA"/>
</dbReference>
<name>A0A375CRH6_9BURK</name>
<dbReference type="Proteomes" id="UP000257016">
    <property type="component" value="Unassembled WGS sequence"/>
</dbReference>
<evidence type="ECO:0000313" key="2">
    <source>
        <dbReference type="EMBL" id="SPC25295.1"/>
    </source>
</evidence>
<organism evidence="1">
    <name type="scientific">Cupriavidus taiwanensis</name>
    <dbReference type="NCBI Taxonomy" id="164546"/>
    <lineage>
        <taxon>Bacteria</taxon>
        <taxon>Pseudomonadati</taxon>
        <taxon>Pseudomonadota</taxon>
        <taxon>Betaproteobacteria</taxon>
        <taxon>Burkholderiales</taxon>
        <taxon>Burkholderiaceae</taxon>
        <taxon>Cupriavidus</taxon>
    </lineage>
</organism>
<comment type="caution">
    <text evidence="1">The sequence shown here is derived from an EMBL/GenBank/DDBJ whole genome shotgun (WGS) entry which is preliminary data.</text>
</comment>
<geneLocation type="plasmid" evidence="3">
    <name>cbm2594_p</name>
</geneLocation>
<evidence type="ECO:0000313" key="3">
    <source>
        <dbReference type="Proteomes" id="UP000257139"/>
    </source>
</evidence>
<evidence type="ECO:0000313" key="1">
    <source>
        <dbReference type="EMBL" id="SOY78035.1"/>
    </source>
</evidence>
<proteinExistence type="predicted"/>
<sequence>MTENRPLAFVAVESISEATSVDPTSACMAVALDVRLPNGVELDLSQADLPGLTMIVQMLGRMPCSGSTAG</sequence>
<reference evidence="1 3" key="1">
    <citation type="submission" date="2018-01" db="EMBL/GenBank/DDBJ databases">
        <authorList>
            <person name="Clerissi C."/>
        </authorList>
    </citation>
    <scope>NUCLEOTIDE SEQUENCE</scope>
    <source>
        <strain evidence="1">Cupriavidus taiwanensis LMG 19430</strain>
        <strain evidence="2">Cupriavidus taiwanensis STM 6021</strain>
        <plasmid evidence="3">cbm2594_p</plasmid>
    </source>
</reference>
<protein>
    <submittedName>
        <fullName evidence="1">Transposase</fullName>
    </submittedName>
</protein>
<dbReference type="Proteomes" id="UP000257139">
    <property type="component" value="Plasmid CBM2594_p"/>
</dbReference>
<gene>
    <name evidence="1" type="ORF">CBM2586_P360018</name>
    <name evidence="2" type="ORF">CBM2594_P280016</name>
</gene>